<feature type="compositionally biased region" description="Low complexity" evidence="1">
    <location>
        <begin position="32"/>
        <end position="47"/>
    </location>
</feature>
<feature type="compositionally biased region" description="Acidic residues" evidence="1">
    <location>
        <begin position="98"/>
        <end position="111"/>
    </location>
</feature>
<gene>
    <name evidence="2" type="ORF">KP509_35G022400</name>
</gene>
<organism evidence="2 3">
    <name type="scientific">Ceratopteris richardii</name>
    <name type="common">Triangle waterfern</name>
    <dbReference type="NCBI Taxonomy" id="49495"/>
    <lineage>
        <taxon>Eukaryota</taxon>
        <taxon>Viridiplantae</taxon>
        <taxon>Streptophyta</taxon>
        <taxon>Embryophyta</taxon>
        <taxon>Tracheophyta</taxon>
        <taxon>Polypodiopsida</taxon>
        <taxon>Polypodiidae</taxon>
        <taxon>Polypodiales</taxon>
        <taxon>Pteridineae</taxon>
        <taxon>Pteridaceae</taxon>
        <taxon>Parkerioideae</taxon>
        <taxon>Ceratopteris</taxon>
    </lineage>
</organism>
<dbReference type="Proteomes" id="UP000825935">
    <property type="component" value="Chromosome 35"/>
</dbReference>
<protein>
    <submittedName>
        <fullName evidence="2">Uncharacterized protein</fullName>
    </submittedName>
</protein>
<evidence type="ECO:0000256" key="1">
    <source>
        <dbReference type="SAM" id="MobiDB-lite"/>
    </source>
</evidence>
<reference evidence="2" key="1">
    <citation type="submission" date="2021-08" db="EMBL/GenBank/DDBJ databases">
        <title>WGS assembly of Ceratopteris richardii.</title>
        <authorList>
            <person name="Marchant D.B."/>
            <person name="Chen G."/>
            <person name="Jenkins J."/>
            <person name="Shu S."/>
            <person name="Leebens-Mack J."/>
            <person name="Grimwood J."/>
            <person name="Schmutz J."/>
            <person name="Soltis P."/>
            <person name="Soltis D."/>
            <person name="Chen Z.-H."/>
        </authorList>
    </citation>
    <scope>NUCLEOTIDE SEQUENCE</scope>
    <source>
        <strain evidence="2">Whitten #5841</strain>
        <tissue evidence="2">Leaf</tissue>
    </source>
</reference>
<feature type="region of interest" description="Disordered" evidence="1">
    <location>
        <begin position="142"/>
        <end position="193"/>
    </location>
</feature>
<evidence type="ECO:0000313" key="2">
    <source>
        <dbReference type="EMBL" id="KAH7282262.1"/>
    </source>
</evidence>
<dbReference type="AlphaFoldDB" id="A0A8T2QDY6"/>
<name>A0A8T2QDY6_CERRI</name>
<accession>A0A8T2QDY6</accession>
<feature type="region of interest" description="Disordered" evidence="1">
    <location>
        <begin position="1"/>
        <end position="122"/>
    </location>
</feature>
<dbReference type="EMBL" id="CM035440">
    <property type="protein sequence ID" value="KAH7282262.1"/>
    <property type="molecule type" value="Genomic_DNA"/>
</dbReference>
<feature type="compositionally biased region" description="Pro residues" evidence="1">
    <location>
        <begin position="48"/>
        <end position="59"/>
    </location>
</feature>
<feature type="compositionally biased region" description="Low complexity" evidence="1">
    <location>
        <begin position="142"/>
        <end position="175"/>
    </location>
</feature>
<proteinExistence type="predicted"/>
<evidence type="ECO:0000313" key="3">
    <source>
        <dbReference type="Proteomes" id="UP000825935"/>
    </source>
</evidence>
<keyword evidence="3" id="KW-1185">Reference proteome</keyword>
<sequence length="312" mass="33194">MPLPTPSKLVSKRFKKPRPVDRPPECWSPADSQSTPSPLLPTLLPLSPSTPPQLPPLPPSIRAHPATASIAARIQPPPTQSLSSAQPGQCLRICFTCDDPDATDDSSDESDSSISASATSEQRVRRKRLIREIWFPHSASLSSSSVFSPISSSLPPSADGLKGSGSGSLSVLRSSTATRRGRPPRLSSRDSAQEALSLESALTSCGAAHIESASSMSSPPAKYVSASVLPSTPALQSECEDFDHEEFIRFLTDVVPDRGEPGCVWDCDLDGSASKHGGRLDDLMDLELDSDALSWINSMQRLPQPADLCGLS</sequence>
<comment type="caution">
    <text evidence="2">The sequence shown here is derived from an EMBL/GenBank/DDBJ whole genome shotgun (WGS) entry which is preliminary data.</text>
</comment>